<dbReference type="Gene3D" id="3.40.50.720">
    <property type="entry name" value="NAD(P)-binding Rossmann-like Domain"/>
    <property type="match status" value="1"/>
</dbReference>
<proteinExistence type="predicted"/>
<comment type="caution">
    <text evidence="2">The sequence shown here is derived from an EMBL/GenBank/DDBJ whole genome shotgun (WGS) entry which is preliminary data.</text>
</comment>
<gene>
    <name evidence="2" type="ORF">SIL82_20360</name>
</gene>
<protein>
    <submittedName>
        <fullName evidence="2">NAD-dependent epimerase/dehydratase family protein</fullName>
    </submittedName>
</protein>
<sequence length="297" mass="31317">MRILVNGATGALGRATLAAVAAAGHHPVAGTRRGGTLPPQAIFVPADGRADPAVLTDIDAIINCAGRVEGSEKELYSTNVEHVGNLGSAAATAGVRRFVQVGSFSVYGPVELIGRATPVAPSTAYGHSKSAAEQALYSLGDAMSVRCLRLPFMFDRGKPALMAPLIAMFRNVPLFPVSPQPVARSMLTYPDAAVLLVRETVSKVTGSDPVADPTPFTYELLAELLRMRGLRAPTLVRVPGGVVSMLRRYAPSIGQRLFASSVLEPDANPASRIALPHGLRHEIAMLLEPKNDRTATP</sequence>
<dbReference type="RefSeq" id="WP_319625210.1">
    <property type="nucleotide sequence ID" value="NZ_JAWXXV010000003.1"/>
</dbReference>
<reference evidence="2 3" key="1">
    <citation type="submission" date="2023-11" db="EMBL/GenBank/DDBJ databases">
        <title>MicrobeMod: A computational toolkit for identifying prokaryotic methylation and restriction-modification with nanopore sequencing.</title>
        <authorList>
            <person name="Crits-Christoph A."/>
            <person name="Kang S.C."/>
            <person name="Lee H."/>
            <person name="Ostrov N."/>
        </authorList>
    </citation>
    <scope>NUCLEOTIDE SEQUENCE [LARGE SCALE GENOMIC DNA]</scope>
    <source>
        <strain evidence="2 3">ATCC 14820</strain>
    </source>
</reference>
<organism evidence="2 3">
    <name type="scientific">Sphingomonas echinoides</name>
    <dbReference type="NCBI Taxonomy" id="59803"/>
    <lineage>
        <taxon>Bacteria</taxon>
        <taxon>Pseudomonadati</taxon>
        <taxon>Pseudomonadota</taxon>
        <taxon>Alphaproteobacteria</taxon>
        <taxon>Sphingomonadales</taxon>
        <taxon>Sphingomonadaceae</taxon>
        <taxon>Sphingomonas</taxon>
    </lineage>
</organism>
<keyword evidence="3" id="KW-1185">Reference proteome</keyword>
<dbReference type="EMBL" id="JAWXXV010000003">
    <property type="protein sequence ID" value="MDX5986614.1"/>
    <property type="molecule type" value="Genomic_DNA"/>
</dbReference>
<evidence type="ECO:0000313" key="3">
    <source>
        <dbReference type="Proteomes" id="UP001279660"/>
    </source>
</evidence>
<name>A0ABU4PRP4_9SPHN</name>
<dbReference type="Pfam" id="PF01370">
    <property type="entry name" value="Epimerase"/>
    <property type="match status" value="1"/>
</dbReference>
<dbReference type="InterPro" id="IPR036291">
    <property type="entry name" value="NAD(P)-bd_dom_sf"/>
</dbReference>
<feature type="domain" description="NAD-dependent epimerase/dehydratase" evidence="1">
    <location>
        <begin position="3"/>
        <end position="151"/>
    </location>
</feature>
<dbReference type="Proteomes" id="UP001279660">
    <property type="component" value="Unassembled WGS sequence"/>
</dbReference>
<evidence type="ECO:0000259" key="1">
    <source>
        <dbReference type="Pfam" id="PF01370"/>
    </source>
</evidence>
<dbReference type="SUPFAM" id="SSF51735">
    <property type="entry name" value="NAD(P)-binding Rossmann-fold domains"/>
    <property type="match status" value="1"/>
</dbReference>
<dbReference type="InterPro" id="IPR001509">
    <property type="entry name" value="Epimerase_deHydtase"/>
</dbReference>
<dbReference type="InterPro" id="IPR051207">
    <property type="entry name" value="ComplexI_NDUFA9_subunit"/>
</dbReference>
<accession>A0ABU4PRP4</accession>
<evidence type="ECO:0000313" key="2">
    <source>
        <dbReference type="EMBL" id="MDX5986614.1"/>
    </source>
</evidence>
<dbReference type="PANTHER" id="PTHR12126">
    <property type="entry name" value="NADH-UBIQUINONE OXIDOREDUCTASE 39 KDA SUBUNIT-RELATED"/>
    <property type="match status" value="1"/>
</dbReference>
<dbReference type="PANTHER" id="PTHR12126:SF11">
    <property type="entry name" value="NADH DEHYDROGENASE [UBIQUINONE] 1 ALPHA SUBCOMPLEX SUBUNIT 9, MITOCHONDRIAL"/>
    <property type="match status" value="1"/>
</dbReference>